<dbReference type="Pfam" id="PF06062">
    <property type="entry name" value="UPF0231"/>
    <property type="match status" value="1"/>
</dbReference>
<proteinExistence type="inferred from homology"/>
<evidence type="ECO:0000256" key="1">
    <source>
        <dbReference type="ARBA" id="ARBA00005367"/>
    </source>
</evidence>
<dbReference type="InterPro" id="IPR008249">
    <property type="entry name" value="UPF0231"/>
</dbReference>
<dbReference type="Proteomes" id="UP000838686">
    <property type="component" value="Unassembled WGS sequence"/>
</dbReference>
<evidence type="ECO:0000313" key="2">
    <source>
        <dbReference type="EMBL" id="CAH1207687.1"/>
    </source>
</evidence>
<dbReference type="RefSeq" id="WP_236343065.1">
    <property type="nucleotide sequence ID" value="NZ_CAKMMF010000014.1"/>
</dbReference>
<reference evidence="2" key="1">
    <citation type="submission" date="2022-01" db="EMBL/GenBank/DDBJ databases">
        <authorList>
            <person name="Criscuolo A."/>
        </authorList>
    </citation>
    <scope>NUCLEOTIDE SEQUENCE</scope>
    <source>
        <strain evidence="2">CIP111893</strain>
    </source>
</reference>
<comment type="similarity">
    <text evidence="1">Belongs to the UPF0231 family.</text>
</comment>
<gene>
    <name evidence="2" type="ORF">PAECIP111893_02756</name>
</gene>
<name>A0ABM9CB71_9BACL</name>
<sequence>MKYKYEIASADDGRPVIKLQKELCILEQFLESEIISQYSGKTVIAKLDEVISQKENQLLWWGNIYALDVKKGITRVFNHYLDDDVEKGVQVDEEYESFIESVELRDLLYVWVDEIDKYRTFHS</sequence>
<comment type="caution">
    <text evidence="2">The sequence shown here is derived from an EMBL/GenBank/DDBJ whole genome shotgun (WGS) entry which is preliminary data.</text>
</comment>
<evidence type="ECO:0000313" key="3">
    <source>
        <dbReference type="Proteomes" id="UP000838686"/>
    </source>
</evidence>
<organism evidence="2 3">
    <name type="scientific">Paenibacillus plantiphilus</name>
    <dbReference type="NCBI Taxonomy" id="2905650"/>
    <lineage>
        <taxon>Bacteria</taxon>
        <taxon>Bacillati</taxon>
        <taxon>Bacillota</taxon>
        <taxon>Bacilli</taxon>
        <taxon>Bacillales</taxon>
        <taxon>Paenibacillaceae</taxon>
        <taxon>Paenibacillus</taxon>
    </lineage>
</organism>
<accession>A0ABM9CB71</accession>
<dbReference type="EMBL" id="CAKMMF010000014">
    <property type="protein sequence ID" value="CAH1207687.1"/>
    <property type="molecule type" value="Genomic_DNA"/>
</dbReference>
<protein>
    <submittedName>
        <fullName evidence="2">Antitoxin</fullName>
    </submittedName>
</protein>
<keyword evidence="3" id="KW-1185">Reference proteome</keyword>